<proteinExistence type="predicted"/>
<comment type="caution">
    <text evidence="2">The sequence shown here is derived from an EMBL/GenBank/DDBJ whole genome shotgun (WGS) entry which is preliminary data.</text>
</comment>
<dbReference type="CDD" id="cd19481">
    <property type="entry name" value="RecA-like_protease"/>
    <property type="match status" value="1"/>
</dbReference>
<evidence type="ECO:0000259" key="1">
    <source>
        <dbReference type="SMART" id="SM00382"/>
    </source>
</evidence>
<dbReference type="PANTHER" id="PTHR46411:SF3">
    <property type="entry name" value="AAA+ ATPASE DOMAIN-CONTAINING PROTEIN"/>
    <property type="match status" value="1"/>
</dbReference>
<feature type="domain" description="AAA+ ATPase" evidence="1">
    <location>
        <begin position="2"/>
        <end position="129"/>
    </location>
</feature>
<name>A0AAN6XSI7_9PEZI</name>
<dbReference type="SUPFAM" id="SSF52540">
    <property type="entry name" value="P-loop containing nucleoside triphosphate hydrolases"/>
    <property type="match status" value="1"/>
</dbReference>
<dbReference type="InterPro" id="IPR003593">
    <property type="entry name" value="AAA+_ATPase"/>
</dbReference>
<dbReference type="GO" id="GO:0016887">
    <property type="term" value="F:ATP hydrolysis activity"/>
    <property type="evidence" value="ECO:0007669"/>
    <property type="project" value="InterPro"/>
</dbReference>
<dbReference type="GO" id="GO:0005524">
    <property type="term" value="F:ATP binding"/>
    <property type="evidence" value="ECO:0007669"/>
    <property type="project" value="InterPro"/>
</dbReference>
<dbReference type="InterPro" id="IPR027417">
    <property type="entry name" value="P-loop_NTPase"/>
</dbReference>
<dbReference type="Pfam" id="PF00004">
    <property type="entry name" value="AAA"/>
    <property type="match status" value="1"/>
</dbReference>
<sequence length="214" mass="23567">GKGIIILLCGPPGVGKTLTAEAVAEKSHTPLYVLSASDLGTNPAKVDSALTEALEGCQMWNAALLLDEADVFLESRSAASLDRNDLVSIFLRRLEYYQGLMFLTTNRLSAIDAAFKSRLDLILPYHDLTEDSRRDVWKNFIGNLPADAASFEDKDFDELAKTEMNGREIKNCIKTSLVLVKGDDGKLGMEHLRVVLDIRKRIVAVEKGFGGYEC</sequence>
<evidence type="ECO:0000313" key="3">
    <source>
        <dbReference type="Proteomes" id="UP001301769"/>
    </source>
</evidence>
<evidence type="ECO:0000313" key="2">
    <source>
        <dbReference type="EMBL" id="KAK4206148.1"/>
    </source>
</evidence>
<gene>
    <name evidence="2" type="ORF">QBC37DRAFT_301383</name>
</gene>
<dbReference type="SMART" id="SM00382">
    <property type="entry name" value="AAA"/>
    <property type="match status" value="1"/>
</dbReference>
<reference evidence="2" key="1">
    <citation type="journal article" date="2023" name="Mol. Phylogenet. Evol.">
        <title>Genome-scale phylogeny and comparative genomics of the fungal order Sordariales.</title>
        <authorList>
            <person name="Hensen N."/>
            <person name="Bonometti L."/>
            <person name="Westerberg I."/>
            <person name="Brannstrom I.O."/>
            <person name="Guillou S."/>
            <person name="Cros-Aarteil S."/>
            <person name="Calhoun S."/>
            <person name="Haridas S."/>
            <person name="Kuo A."/>
            <person name="Mondo S."/>
            <person name="Pangilinan J."/>
            <person name="Riley R."/>
            <person name="LaButti K."/>
            <person name="Andreopoulos B."/>
            <person name="Lipzen A."/>
            <person name="Chen C."/>
            <person name="Yan M."/>
            <person name="Daum C."/>
            <person name="Ng V."/>
            <person name="Clum A."/>
            <person name="Steindorff A."/>
            <person name="Ohm R.A."/>
            <person name="Martin F."/>
            <person name="Silar P."/>
            <person name="Natvig D.O."/>
            <person name="Lalanne C."/>
            <person name="Gautier V."/>
            <person name="Ament-Velasquez S.L."/>
            <person name="Kruys A."/>
            <person name="Hutchinson M.I."/>
            <person name="Powell A.J."/>
            <person name="Barry K."/>
            <person name="Miller A.N."/>
            <person name="Grigoriev I.V."/>
            <person name="Debuchy R."/>
            <person name="Gladieux P."/>
            <person name="Hiltunen Thoren M."/>
            <person name="Johannesson H."/>
        </authorList>
    </citation>
    <scope>NUCLEOTIDE SEQUENCE</scope>
    <source>
        <strain evidence="2">PSN293</strain>
    </source>
</reference>
<dbReference type="EMBL" id="MU858494">
    <property type="protein sequence ID" value="KAK4206148.1"/>
    <property type="molecule type" value="Genomic_DNA"/>
</dbReference>
<organism evidence="2 3">
    <name type="scientific">Rhypophila decipiens</name>
    <dbReference type="NCBI Taxonomy" id="261697"/>
    <lineage>
        <taxon>Eukaryota</taxon>
        <taxon>Fungi</taxon>
        <taxon>Dikarya</taxon>
        <taxon>Ascomycota</taxon>
        <taxon>Pezizomycotina</taxon>
        <taxon>Sordariomycetes</taxon>
        <taxon>Sordariomycetidae</taxon>
        <taxon>Sordariales</taxon>
        <taxon>Naviculisporaceae</taxon>
        <taxon>Rhypophila</taxon>
    </lineage>
</organism>
<dbReference type="PANTHER" id="PTHR46411">
    <property type="entry name" value="FAMILY ATPASE, PUTATIVE-RELATED"/>
    <property type="match status" value="1"/>
</dbReference>
<dbReference type="Proteomes" id="UP001301769">
    <property type="component" value="Unassembled WGS sequence"/>
</dbReference>
<protein>
    <submittedName>
        <fullName evidence="2">P-loop containing nucleoside triphosphate hydrolase protein</fullName>
    </submittedName>
</protein>
<keyword evidence="3" id="KW-1185">Reference proteome</keyword>
<dbReference type="Gene3D" id="3.40.50.300">
    <property type="entry name" value="P-loop containing nucleotide triphosphate hydrolases"/>
    <property type="match status" value="1"/>
</dbReference>
<reference evidence="2" key="2">
    <citation type="submission" date="2023-05" db="EMBL/GenBank/DDBJ databases">
        <authorList>
            <consortium name="Lawrence Berkeley National Laboratory"/>
            <person name="Steindorff A."/>
            <person name="Hensen N."/>
            <person name="Bonometti L."/>
            <person name="Westerberg I."/>
            <person name="Brannstrom I.O."/>
            <person name="Guillou S."/>
            <person name="Cros-Aarteil S."/>
            <person name="Calhoun S."/>
            <person name="Haridas S."/>
            <person name="Kuo A."/>
            <person name="Mondo S."/>
            <person name="Pangilinan J."/>
            <person name="Riley R."/>
            <person name="Labutti K."/>
            <person name="Andreopoulos B."/>
            <person name="Lipzen A."/>
            <person name="Chen C."/>
            <person name="Yanf M."/>
            <person name="Daum C."/>
            <person name="Ng V."/>
            <person name="Clum A."/>
            <person name="Ohm R."/>
            <person name="Martin F."/>
            <person name="Silar P."/>
            <person name="Natvig D."/>
            <person name="Lalanne C."/>
            <person name="Gautier V."/>
            <person name="Ament-Velasquez S.L."/>
            <person name="Kruys A."/>
            <person name="Hutchinson M.I."/>
            <person name="Powell A.J."/>
            <person name="Barry K."/>
            <person name="Miller A.N."/>
            <person name="Grigoriev I.V."/>
            <person name="Debuchy R."/>
            <person name="Gladieux P."/>
            <person name="Thoren M.H."/>
            <person name="Johannesson H."/>
        </authorList>
    </citation>
    <scope>NUCLEOTIDE SEQUENCE</scope>
    <source>
        <strain evidence="2">PSN293</strain>
    </source>
</reference>
<accession>A0AAN6XSI7</accession>
<keyword evidence="2" id="KW-0378">Hydrolase</keyword>
<dbReference type="AlphaFoldDB" id="A0AAN6XSI7"/>
<feature type="non-terminal residue" evidence="2">
    <location>
        <position position="1"/>
    </location>
</feature>
<dbReference type="InterPro" id="IPR003959">
    <property type="entry name" value="ATPase_AAA_core"/>
</dbReference>